<proteinExistence type="predicted"/>
<evidence type="ECO:0000256" key="2">
    <source>
        <dbReference type="ARBA" id="ARBA00022827"/>
    </source>
</evidence>
<dbReference type="InterPro" id="IPR050641">
    <property type="entry name" value="RIFMO-like"/>
</dbReference>
<keyword evidence="2" id="KW-0274">FAD</keyword>
<feature type="domain" description="FAD-binding" evidence="3">
    <location>
        <begin position="2"/>
        <end position="342"/>
    </location>
</feature>
<accession>A0ABW5ID78</accession>
<reference evidence="5" key="1">
    <citation type="journal article" date="2019" name="Int. J. Syst. Evol. Microbiol.">
        <title>The Global Catalogue of Microorganisms (GCM) 10K type strain sequencing project: providing services to taxonomists for standard genome sequencing and annotation.</title>
        <authorList>
            <consortium name="The Broad Institute Genomics Platform"/>
            <consortium name="The Broad Institute Genome Sequencing Center for Infectious Disease"/>
            <person name="Wu L."/>
            <person name="Ma J."/>
        </authorList>
    </citation>
    <scope>NUCLEOTIDE SEQUENCE [LARGE SCALE GENOMIC DNA]</scope>
    <source>
        <strain evidence="5">CGMCC 4.7638</strain>
    </source>
</reference>
<dbReference type="SUPFAM" id="SSF54373">
    <property type="entry name" value="FAD-linked reductases, C-terminal domain"/>
    <property type="match status" value="1"/>
</dbReference>
<keyword evidence="5" id="KW-1185">Reference proteome</keyword>
<name>A0ABW5ID78_9PSEU</name>
<comment type="caution">
    <text evidence="4">The sequence shown here is derived from an EMBL/GenBank/DDBJ whole genome shotgun (WGS) entry which is preliminary data.</text>
</comment>
<dbReference type="NCBIfam" id="NF006091">
    <property type="entry name" value="PRK08243.1"/>
    <property type="match status" value="1"/>
</dbReference>
<dbReference type="Gene3D" id="3.50.50.60">
    <property type="entry name" value="FAD/NAD(P)-binding domain"/>
    <property type="match status" value="1"/>
</dbReference>
<dbReference type="PRINTS" id="PR00420">
    <property type="entry name" value="RNGMNOXGNASE"/>
</dbReference>
<dbReference type="PANTHER" id="PTHR43004">
    <property type="entry name" value="TRK SYSTEM POTASSIUM UPTAKE PROTEIN"/>
    <property type="match status" value="1"/>
</dbReference>
<dbReference type="RefSeq" id="WP_344288039.1">
    <property type="nucleotide sequence ID" value="NZ_BAAAHV010000031.1"/>
</dbReference>
<dbReference type="InterPro" id="IPR036188">
    <property type="entry name" value="FAD/NAD-bd_sf"/>
</dbReference>
<evidence type="ECO:0000313" key="4">
    <source>
        <dbReference type="EMBL" id="MFD2487386.1"/>
    </source>
</evidence>
<organism evidence="4 5">
    <name type="scientific">Amycolatopsis albidoflavus</name>
    <dbReference type="NCBI Taxonomy" id="102226"/>
    <lineage>
        <taxon>Bacteria</taxon>
        <taxon>Bacillati</taxon>
        <taxon>Actinomycetota</taxon>
        <taxon>Actinomycetes</taxon>
        <taxon>Pseudonocardiales</taxon>
        <taxon>Pseudonocardiaceae</taxon>
        <taxon>Amycolatopsis</taxon>
    </lineage>
</organism>
<protein>
    <submittedName>
        <fullName evidence="4">4-hydroxybenzoate 3-monooxygenase</fullName>
    </submittedName>
</protein>
<gene>
    <name evidence="4" type="ORF">ACFSUT_44445</name>
</gene>
<dbReference type="SUPFAM" id="SSF51905">
    <property type="entry name" value="FAD/NAD(P)-binding domain"/>
    <property type="match status" value="1"/>
</dbReference>
<dbReference type="Pfam" id="PF01494">
    <property type="entry name" value="FAD_binding_3"/>
    <property type="match status" value="1"/>
</dbReference>
<dbReference type="Gene3D" id="3.30.9.10">
    <property type="entry name" value="D-Amino Acid Oxidase, subunit A, domain 2"/>
    <property type="match status" value="1"/>
</dbReference>
<keyword evidence="1" id="KW-0285">Flavoprotein</keyword>
<dbReference type="PANTHER" id="PTHR43004:SF3">
    <property type="entry name" value="P-HYDROXYBENZOATE HYDROXYLASE"/>
    <property type="match status" value="1"/>
</dbReference>
<evidence type="ECO:0000256" key="1">
    <source>
        <dbReference type="ARBA" id="ARBA00022630"/>
    </source>
</evidence>
<dbReference type="InterPro" id="IPR002938">
    <property type="entry name" value="FAD-bd"/>
</dbReference>
<evidence type="ECO:0000259" key="3">
    <source>
        <dbReference type="Pfam" id="PF01494"/>
    </source>
</evidence>
<evidence type="ECO:0000313" key="5">
    <source>
        <dbReference type="Proteomes" id="UP001597542"/>
    </source>
</evidence>
<dbReference type="Proteomes" id="UP001597542">
    <property type="component" value="Unassembled WGS sequence"/>
</dbReference>
<dbReference type="EMBL" id="JBHUKQ010000026">
    <property type="protein sequence ID" value="MFD2487386.1"/>
    <property type="molecule type" value="Genomic_DNA"/>
</dbReference>
<sequence>MRTQVAVIGAGPAGLLLSYLLHQAGVEAVVLEARDREYVRQRVRAGVCEQPTVDLLTEIGLGGRLAAEGLPHEGFSLRFDGADHRIALTELTGKAITVYGQQEIVKDLVDAHEAADLPLHFEVSEVSLSSLDTSRPVVRYRDSSGAWQTLECDAVAGCDGFHGVSRPSIPDGVLTTFEREYPFAWLGVLAQTPPSHEELIYTHHPRGFALHSMRSPDVTRLYLQVDPAENLADWSDDRIWAELSTRLAVDGEFTLQEGPILDKGITPMRSFVTEPMRHGRLFLAGDAAHIVPPTGAKGMNLAVADVVALSRALVALLQGDSSLAESYSDTCLRRVWRAEHFSWFMTTMLHVDPGADAFAQRLQLSQLRYTASSRAAATSLAENYVGLPFA</sequence>